<dbReference type="OrthoDB" id="10009520at2759"/>
<dbReference type="Proteomes" id="UP000799536">
    <property type="component" value="Unassembled WGS sequence"/>
</dbReference>
<evidence type="ECO:0000256" key="8">
    <source>
        <dbReference type="ARBA" id="ARBA00022833"/>
    </source>
</evidence>
<evidence type="ECO:0000313" key="13">
    <source>
        <dbReference type="Proteomes" id="UP000799536"/>
    </source>
</evidence>
<evidence type="ECO:0000259" key="11">
    <source>
        <dbReference type="PROSITE" id="PS51873"/>
    </source>
</evidence>
<keyword evidence="6" id="KW-0863">Zinc-finger</keyword>
<keyword evidence="8" id="KW-0862">Zinc</keyword>
<dbReference type="EC" id="2.3.2.31" evidence="2"/>
<feature type="compositionally biased region" description="Low complexity" evidence="9">
    <location>
        <begin position="13"/>
        <end position="42"/>
    </location>
</feature>
<evidence type="ECO:0000256" key="7">
    <source>
        <dbReference type="ARBA" id="ARBA00022786"/>
    </source>
</evidence>
<sequence length="858" mass="94535">MDIQMSSPEDVQRPLLRSPQRPRAQPASASSPPAPSATTSPPASSPNPPLPLLLLLLILPLFHEFILGILFLLLLLAPLVRYIRPAAVRGVRRAVIQGRQAAIEETPLPYRSVRFSFVHTEQASTEAMAMPPGDRGDQSDQNRRPFNQWPGSIVHTPGGRYTPAPLHILPGVWAQNRMDQIPRVRTYILAQMQPIVAPQIPPQFPPQQPSELMNTAVRGASHPPVPPDISPELWAERVTTVSRDEGIISVPLAYGSSESALEFTPQTLVRNTSELTDWIAPGEHHRPGIRYSVRPQGLRESTATHNFHQMSEHPELYTDSESRPAVSRQTAPQGVGEQMDWIVYDRQLPRYRQHPIAPHASSLPTATRNDYPILESAPAVLDPAFSEVSMNILAPSPPQCLICCESLEGKTVLTPCPGCHNKYCSDCVKDMFLHACQNRSHMPPKCCMLIPFHLAKPFLTKVQADEFRLKYQEWDTPNPMYCSVPSCSAFLSNRLIRKAKQHNSSSTGTFSAPTVACPKCSARTCIKCRQPPHGNTPCNETDTAVEDATLAVIFSLGFKRCPKCGTGVRKMFGCNHMKCLCGADWCWNCELSTARCLHNGGCELDEDEETEYNGDTGSGDDDSLSYTNAVEQSGNRISYDTQAPAQSRNLDGRSQQYWMDSGLNFGEEPEDEGWDADWVCSHEFIHVKVSVEEKARLDKAGPAGAMECSKCFKEVLPKVDVPNKKINDIKAEDAIVDGLHQRHNRQLRLSVGQPHLPTGPSPSSFPTPVSNARQTSFVARASPSLVQTDGGGRNMEKGGDSEDKVLRPFLHWSASFPSSAVSILGAEIFSGAYMCKECDIIVCSACKEELEGGQGIEK</sequence>
<dbReference type="Pfam" id="PF01485">
    <property type="entry name" value="IBR"/>
    <property type="match status" value="1"/>
</dbReference>
<dbReference type="CDD" id="cd22584">
    <property type="entry name" value="Rcat_RBR_unk"/>
    <property type="match status" value="1"/>
</dbReference>
<evidence type="ECO:0000256" key="4">
    <source>
        <dbReference type="ARBA" id="ARBA00022723"/>
    </source>
</evidence>
<dbReference type="InterPro" id="IPR002867">
    <property type="entry name" value="IBR_dom"/>
</dbReference>
<evidence type="ECO:0000313" key="12">
    <source>
        <dbReference type="EMBL" id="KAF2200104.1"/>
    </source>
</evidence>
<comment type="catalytic activity">
    <reaction evidence="1">
        <text>[E2 ubiquitin-conjugating enzyme]-S-ubiquitinyl-L-cysteine + [acceptor protein]-L-lysine = [E2 ubiquitin-conjugating enzyme]-L-cysteine + [acceptor protein]-N(6)-ubiquitinyl-L-lysine.</text>
        <dbReference type="EC" id="2.3.2.31"/>
    </reaction>
</comment>
<keyword evidence="5" id="KW-0677">Repeat</keyword>
<dbReference type="PROSITE" id="PS51873">
    <property type="entry name" value="TRIAD"/>
    <property type="match status" value="1"/>
</dbReference>
<dbReference type="Gene3D" id="1.20.120.1750">
    <property type="match status" value="1"/>
</dbReference>
<keyword evidence="4" id="KW-0479">Metal-binding</keyword>
<keyword evidence="10" id="KW-0472">Membrane</keyword>
<evidence type="ECO:0000256" key="10">
    <source>
        <dbReference type="SAM" id="Phobius"/>
    </source>
</evidence>
<reference evidence="12" key="1">
    <citation type="journal article" date="2020" name="Stud. Mycol.">
        <title>101 Dothideomycetes genomes: a test case for predicting lifestyles and emergence of pathogens.</title>
        <authorList>
            <person name="Haridas S."/>
            <person name="Albert R."/>
            <person name="Binder M."/>
            <person name="Bloem J."/>
            <person name="Labutti K."/>
            <person name="Salamov A."/>
            <person name="Andreopoulos B."/>
            <person name="Baker S."/>
            <person name="Barry K."/>
            <person name="Bills G."/>
            <person name="Bluhm B."/>
            <person name="Cannon C."/>
            <person name="Castanera R."/>
            <person name="Culley D."/>
            <person name="Daum C."/>
            <person name="Ezra D."/>
            <person name="Gonzalez J."/>
            <person name="Henrissat B."/>
            <person name="Kuo A."/>
            <person name="Liang C."/>
            <person name="Lipzen A."/>
            <person name="Lutzoni F."/>
            <person name="Magnuson J."/>
            <person name="Mondo S."/>
            <person name="Nolan M."/>
            <person name="Ohm R."/>
            <person name="Pangilinan J."/>
            <person name="Park H.-J."/>
            <person name="Ramirez L."/>
            <person name="Alfaro M."/>
            <person name="Sun H."/>
            <person name="Tritt A."/>
            <person name="Yoshinaga Y."/>
            <person name="Zwiers L.-H."/>
            <person name="Turgeon B."/>
            <person name="Goodwin S."/>
            <person name="Spatafora J."/>
            <person name="Crous P."/>
            <person name="Grigoriev I."/>
        </authorList>
    </citation>
    <scope>NUCLEOTIDE SEQUENCE</scope>
    <source>
        <strain evidence="12">ATCC 74209</strain>
    </source>
</reference>
<evidence type="ECO:0000256" key="5">
    <source>
        <dbReference type="ARBA" id="ARBA00022737"/>
    </source>
</evidence>
<keyword evidence="13" id="KW-1185">Reference proteome</keyword>
<organism evidence="12 13">
    <name type="scientific">Delitschia confertaspora ATCC 74209</name>
    <dbReference type="NCBI Taxonomy" id="1513339"/>
    <lineage>
        <taxon>Eukaryota</taxon>
        <taxon>Fungi</taxon>
        <taxon>Dikarya</taxon>
        <taxon>Ascomycota</taxon>
        <taxon>Pezizomycotina</taxon>
        <taxon>Dothideomycetes</taxon>
        <taxon>Pleosporomycetidae</taxon>
        <taxon>Pleosporales</taxon>
        <taxon>Delitschiaceae</taxon>
        <taxon>Delitschia</taxon>
    </lineage>
</organism>
<dbReference type="InterPro" id="IPR031127">
    <property type="entry name" value="E3_UB_ligase_RBR"/>
</dbReference>
<feature type="compositionally biased region" description="Basic and acidic residues" evidence="9">
    <location>
        <begin position="134"/>
        <end position="143"/>
    </location>
</feature>
<dbReference type="GO" id="GO:0061630">
    <property type="term" value="F:ubiquitin protein ligase activity"/>
    <property type="evidence" value="ECO:0007669"/>
    <property type="project" value="UniProtKB-EC"/>
</dbReference>
<dbReference type="GO" id="GO:0016567">
    <property type="term" value="P:protein ubiquitination"/>
    <property type="evidence" value="ECO:0007669"/>
    <property type="project" value="InterPro"/>
</dbReference>
<evidence type="ECO:0000256" key="3">
    <source>
        <dbReference type="ARBA" id="ARBA00022679"/>
    </source>
</evidence>
<name>A0A9P4JN06_9PLEO</name>
<evidence type="ECO:0000256" key="9">
    <source>
        <dbReference type="SAM" id="MobiDB-lite"/>
    </source>
</evidence>
<feature type="transmembrane region" description="Helical" evidence="10">
    <location>
        <begin position="52"/>
        <end position="76"/>
    </location>
</feature>
<keyword evidence="10" id="KW-1133">Transmembrane helix</keyword>
<feature type="region of interest" description="Disordered" evidence="9">
    <location>
        <begin position="124"/>
        <end position="151"/>
    </location>
</feature>
<keyword evidence="10" id="KW-0812">Transmembrane</keyword>
<keyword evidence="3" id="KW-0808">Transferase</keyword>
<gene>
    <name evidence="12" type="ORF">GQ43DRAFT_490072</name>
</gene>
<dbReference type="CDD" id="cd20335">
    <property type="entry name" value="BRcat_RBR"/>
    <property type="match status" value="1"/>
</dbReference>
<dbReference type="GO" id="GO:0008270">
    <property type="term" value="F:zinc ion binding"/>
    <property type="evidence" value="ECO:0007669"/>
    <property type="project" value="UniProtKB-KW"/>
</dbReference>
<evidence type="ECO:0000256" key="6">
    <source>
        <dbReference type="ARBA" id="ARBA00022771"/>
    </source>
</evidence>
<dbReference type="AlphaFoldDB" id="A0A9P4JN06"/>
<comment type="caution">
    <text evidence="12">The sequence shown here is derived from an EMBL/GenBank/DDBJ whole genome shotgun (WGS) entry which is preliminary data.</text>
</comment>
<dbReference type="EMBL" id="ML994039">
    <property type="protein sequence ID" value="KAF2200104.1"/>
    <property type="molecule type" value="Genomic_DNA"/>
</dbReference>
<keyword evidence="7" id="KW-0833">Ubl conjugation pathway</keyword>
<evidence type="ECO:0000256" key="2">
    <source>
        <dbReference type="ARBA" id="ARBA00012251"/>
    </source>
</evidence>
<feature type="domain" description="RING-type" evidence="11">
    <location>
        <begin position="396"/>
        <end position="606"/>
    </location>
</feature>
<dbReference type="InterPro" id="IPR044066">
    <property type="entry name" value="TRIAD_supradom"/>
</dbReference>
<proteinExistence type="predicted"/>
<feature type="region of interest" description="Disordered" evidence="9">
    <location>
        <begin position="1"/>
        <end position="45"/>
    </location>
</feature>
<protein>
    <recommendedName>
        <fullName evidence="2">RBR-type E3 ubiquitin transferase</fullName>
        <ecNumber evidence="2">2.3.2.31</ecNumber>
    </recommendedName>
</protein>
<dbReference type="PANTHER" id="PTHR11685">
    <property type="entry name" value="RBR FAMILY RING FINGER AND IBR DOMAIN-CONTAINING"/>
    <property type="match status" value="1"/>
</dbReference>
<accession>A0A9P4JN06</accession>
<dbReference type="SUPFAM" id="SSF57850">
    <property type="entry name" value="RING/U-box"/>
    <property type="match status" value="1"/>
</dbReference>
<evidence type="ECO:0000256" key="1">
    <source>
        <dbReference type="ARBA" id="ARBA00001798"/>
    </source>
</evidence>